<dbReference type="AlphaFoldDB" id="A0A7W8LHJ0"/>
<protein>
    <submittedName>
        <fullName evidence="2">Uncharacterized protein</fullName>
    </submittedName>
</protein>
<organism evidence="2 3">
    <name type="scientific">Paraburkholderia youngii</name>
    <dbReference type="NCBI Taxonomy" id="2782701"/>
    <lineage>
        <taxon>Bacteria</taxon>
        <taxon>Pseudomonadati</taxon>
        <taxon>Pseudomonadota</taxon>
        <taxon>Betaproteobacteria</taxon>
        <taxon>Burkholderiales</taxon>
        <taxon>Burkholderiaceae</taxon>
        <taxon>Paraburkholderia</taxon>
    </lineage>
</organism>
<dbReference type="Proteomes" id="UP000592820">
    <property type="component" value="Unassembled WGS sequence"/>
</dbReference>
<gene>
    <name evidence="2" type="ORF">HDG41_008040</name>
</gene>
<proteinExistence type="predicted"/>
<accession>A0A7W8LHJ0</accession>
<evidence type="ECO:0000313" key="3">
    <source>
        <dbReference type="Proteomes" id="UP000592820"/>
    </source>
</evidence>
<feature type="region of interest" description="Disordered" evidence="1">
    <location>
        <begin position="25"/>
        <end position="44"/>
    </location>
</feature>
<reference evidence="2 3" key="1">
    <citation type="submission" date="2020-08" db="EMBL/GenBank/DDBJ databases">
        <title>Genomic Encyclopedia of Type Strains, Phase IV (KMG-V): Genome sequencing to study the core and pangenomes of soil and plant-associated prokaryotes.</title>
        <authorList>
            <person name="Whitman W."/>
        </authorList>
    </citation>
    <scope>NUCLEOTIDE SEQUENCE [LARGE SCALE GENOMIC DNA]</scope>
    <source>
        <strain evidence="2 3">JPY162</strain>
    </source>
</reference>
<sequence length="89" mass="9682">MDNLKKTVPVIHDAPREAMNRIASATSAGWPLRPRGSKALNAGPRRRTDGAAELLHHLRGGLRHEERALNSTTSVAVAGRLCGELNRRP</sequence>
<dbReference type="EMBL" id="JACHDE010000050">
    <property type="protein sequence ID" value="MBB5405941.1"/>
    <property type="molecule type" value="Genomic_DNA"/>
</dbReference>
<name>A0A7W8LHJ0_9BURK</name>
<evidence type="ECO:0000313" key="2">
    <source>
        <dbReference type="EMBL" id="MBB5405941.1"/>
    </source>
</evidence>
<comment type="caution">
    <text evidence="2">The sequence shown here is derived from an EMBL/GenBank/DDBJ whole genome shotgun (WGS) entry which is preliminary data.</text>
</comment>
<evidence type="ECO:0000256" key="1">
    <source>
        <dbReference type="SAM" id="MobiDB-lite"/>
    </source>
</evidence>